<proteinExistence type="predicted"/>
<dbReference type="RefSeq" id="WP_136771978.1">
    <property type="nucleotide sequence ID" value="NZ_SUMF01000002.1"/>
</dbReference>
<name>A0A4U0Q8A8_9NEIS</name>
<reference evidence="1 2" key="1">
    <citation type="submission" date="2019-04" db="EMBL/GenBank/DDBJ databases">
        <title>Chitiniphilus eburnea sp. nov., a novel chitinolytic bacterium isolated from aquaculture sludge.</title>
        <authorList>
            <person name="Sheng M."/>
        </authorList>
    </citation>
    <scope>NUCLEOTIDE SEQUENCE [LARGE SCALE GENOMIC DNA]</scope>
    <source>
        <strain evidence="1 2">HX-2-15</strain>
    </source>
</reference>
<protein>
    <submittedName>
        <fullName evidence="1">Uncharacterized protein</fullName>
    </submittedName>
</protein>
<dbReference type="AlphaFoldDB" id="A0A4U0Q8A8"/>
<comment type="caution">
    <text evidence="1">The sequence shown here is derived from an EMBL/GenBank/DDBJ whole genome shotgun (WGS) entry which is preliminary data.</text>
</comment>
<evidence type="ECO:0000313" key="1">
    <source>
        <dbReference type="EMBL" id="TJZ77503.1"/>
    </source>
</evidence>
<dbReference type="Proteomes" id="UP000310016">
    <property type="component" value="Unassembled WGS sequence"/>
</dbReference>
<dbReference type="SUPFAM" id="SSF74653">
    <property type="entry name" value="TolA/TonB C-terminal domain"/>
    <property type="match status" value="1"/>
</dbReference>
<sequence length="174" mass="19170">MILLFLLLQPSVLWPVFHETPLEIHLVSKAKPGLQKKASDVPDVVPMATSAAKQSTQMIHSLVASHLPAWQEEIPAWLTASEATPALHTFMEAEAIVEPDFQLPPRDAEMPPLIELDVGISDRGEVEDVTVVSSVLDPRQTAAIVRQLYRTLFTPAKEDGKPVPSIKRVTDSPR</sequence>
<keyword evidence="2" id="KW-1185">Reference proteome</keyword>
<gene>
    <name evidence="1" type="ORF">FAZ21_03990</name>
</gene>
<dbReference type="OrthoDB" id="9836066at2"/>
<accession>A0A4U0Q8A8</accession>
<dbReference type="Gene3D" id="3.30.1150.10">
    <property type="match status" value="1"/>
</dbReference>
<evidence type="ECO:0000313" key="2">
    <source>
        <dbReference type="Proteomes" id="UP000310016"/>
    </source>
</evidence>
<dbReference type="EMBL" id="SUMF01000002">
    <property type="protein sequence ID" value="TJZ77503.1"/>
    <property type="molecule type" value="Genomic_DNA"/>
</dbReference>
<organism evidence="1 2">
    <name type="scientific">Chitiniphilus eburneus</name>
    <dbReference type="NCBI Taxonomy" id="2571148"/>
    <lineage>
        <taxon>Bacteria</taxon>
        <taxon>Pseudomonadati</taxon>
        <taxon>Pseudomonadota</taxon>
        <taxon>Betaproteobacteria</taxon>
        <taxon>Neisseriales</taxon>
        <taxon>Chitinibacteraceae</taxon>
        <taxon>Chitiniphilus</taxon>
    </lineage>
</organism>